<dbReference type="OrthoDB" id="163438at2759"/>
<dbReference type="PANTHER" id="PTHR10039:SF17">
    <property type="entry name" value="FUNGAL STAND N-TERMINAL GOODBYE DOMAIN-CONTAINING PROTEIN-RELATED"/>
    <property type="match status" value="1"/>
</dbReference>
<dbReference type="EMBL" id="JADNYJ010000117">
    <property type="protein sequence ID" value="KAF8883167.1"/>
    <property type="molecule type" value="Genomic_DNA"/>
</dbReference>
<gene>
    <name evidence="3" type="ORF">CPB84DRAFT_1750722</name>
</gene>
<dbReference type="SUPFAM" id="SSF52540">
    <property type="entry name" value="P-loop containing nucleoside triphosphate hydrolases"/>
    <property type="match status" value="1"/>
</dbReference>
<evidence type="ECO:0000313" key="4">
    <source>
        <dbReference type="Proteomes" id="UP000724874"/>
    </source>
</evidence>
<dbReference type="PANTHER" id="PTHR10039">
    <property type="entry name" value="AMELOGENIN"/>
    <property type="match status" value="1"/>
</dbReference>
<keyword evidence="4" id="KW-1185">Reference proteome</keyword>
<evidence type="ECO:0000313" key="3">
    <source>
        <dbReference type="EMBL" id="KAF8883167.1"/>
    </source>
</evidence>
<reference evidence="3" key="1">
    <citation type="submission" date="2020-11" db="EMBL/GenBank/DDBJ databases">
        <authorList>
            <consortium name="DOE Joint Genome Institute"/>
            <person name="Ahrendt S."/>
            <person name="Riley R."/>
            <person name="Andreopoulos W."/>
            <person name="LaButti K."/>
            <person name="Pangilinan J."/>
            <person name="Ruiz-duenas F.J."/>
            <person name="Barrasa J.M."/>
            <person name="Sanchez-Garcia M."/>
            <person name="Camarero S."/>
            <person name="Miyauchi S."/>
            <person name="Serrano A."/>
            <person name="Linde D."/>
            <person name="Babiker R."/>
            <person name="Drula E."/>
            <person name="Ayuso-Fernandez I."/>
            <person name="Pacheco R."/>
            <person name="Padilla G."/>
            <person name="Ferreira P."/>
            <person name="Barriuso J."/>
            <person name="Kellner H."/>
            <person name="Castanera R."/>
            <person name="Alfaro M."/>
            <person name="Ramirez L."/>
            <person name="Pisabarro A.G."/>
            <person name="Kuo A."/>
            <person name="Tritt A."/>
            <person name="Lipzen A."/>
            <person name="He G."/>
            <person name="Yan M."/>
            <person name="Ng V."/>
            <person name="Cullen D."/>
            <person name="Martin F."/>
            <person name="Rosso M.-N."/>
            <person name="Henrissat B."/>
            <person name="Hibbett D."/>
            <person name="Martinez A.T."/>
            <person name="Grigoriev I.V."/>
        </authorList>
    </citation>
    <scope>NUCLEOTIDE SEQUENCE</scope>
    <source>
        <strain evidence="3">AH 44721</strain>
    </source>
</reference>
<protein>
    <recommendedName>
        <fullName evidence="2">Nephrocystin 3-like N-terminal domain-containing protein</fullName>
    </recommendedName>
</protein>
<evidence type="ECO:0000256" key="1">
    <source>
        <dbReference type="ARBA" id="ARBA00022737"/>
    </source>
</evidence>
<sequence length="731" mass="82611">MFNRNALITGGSMTYVAGHLYHHTNEASKSPSGFQLLCDRVTASALHTSGEVSEQPKCHPGTRVAILNELNSWGAALVYEYPVKWLHGPAGAGKSAIQRTVAHFLQDQGLLLASFFFFRADPNRNTSANFIATIAYQMALAIPQTRVHIEEAIEKHPFIFSSSIWRQAQYLIIEPLLLVQQESPFDIGSYPRIIIVDGLDECTDPDKQCDILQALCRIIQEIPIPVALLVASRPEHHIRSAFDVGHLNKLSSRIILDNSYDPDSDIKKYLYEKFYFIRDRHPMKSSLLNLQWPSPQTIDNLVAKASGQFIYASTVEKFINSPRHNPSKRLDIILGALDAGDRRVRIRSPAHLERLFQLEHGDVPRLLYDLESLLNVEGRDQDIRIFHASLSDYLFDRSRSGQFWIDTESTYADLAEQYINRLPEWSDIHHLFMNNADLFLSKAAATPGLQLAIQNCNFKKLISLRNPYPFGLNYIAPTLLDVVIENSQFANANDVFAVPISAYRHLVEAVIQVYFYNVRLKAFLVVINMPFPWVSRKRNHVFQLSREDIETEQKLGFNFSNSVEVPPLLGHVASLLDDPKKRSFVDKDQYADIAVHGLDNLRRYSGSSASEIFSRLLPKSSIRDDLTESIRNFSCDCPHLISPALQEAMEAYNARLPAQSMIESESYGDRENPDLGIDTGFYHSNLDAMPAVTILGLFKKEEVTYTQEKSGVKIEHAKDQEGHGQGCCSCI</sequence>
<keyword evidence="1" id="KW-0677">Repeat</keyword>
<feature type="domain" description="Nephrocystin 3-like N-terminal" evidence="2">
    <location>
        <begin position="82"/>
        <end position="233"/>
    </location>
</feature>
<name>A0A9P5THY4_GYMJU</name>
<proteinExistence type="predicted"/>
<dbReference type="InterPro" id="IPR056884">
    <property type="entry name" value="NPHP3-like_N"/>
</dbReference>
<accession>A0A9P5THY4</accession>
<dbReference type="Pfam" id="PF24883">
    <property type="entry name" value="NPHP3_N"/>
    <property type="match status" value="1"/>
</dbReference>
<evidence type="ECO:0000259" key="2">
    <source>
        <dbReference type="Pfam" id="PF24883"/>
    </source>
</evidence>
<dbReference type="AlphaFoldDB" id="A0A9P5THY4"/>
<organism evidence="3 4">
    <name type="scientific">Gymnopilus junonius</name>
    <name type="common">Spectacular rustgill mushroom</name>
    <name type="synonym">Gymnopilus spectabilis subsp. junonius</name>
    <dbReference type="NCBI Taxonomy" id="109634"/>
    <lineage>
        <taxon>Eukaryota</taxon>
        <taxon>Fungi</taxon>
        <taxon>Dikarya</taxon>
        <taxon>Basidiomycota</taxon>
        <taxon>Agaricomycotina</taxon>
        <taxon>Agaricomycetes</taxon>
        <taxon>Agaricomycetidae</taxon>
        <taxon>Agaricales</taxon>
        <taxon>Agaricineae</taxon>
        <taxon>Hymenogastraceae</taxon>
        <taxon>Gymnopilus</taxon>
    </lineage>
</organism>
<comment type="caution">
    <text evidence="3">The sequence shown here is derived from an EMBL/GenBank/DDBJ whole genome shotgun (WGS) entry which is preliminary data.</text>
</comment>
<dbReference type="Gene3D" id="3.40.50.300">
    <property type="entry name" value="P-loop containing nucleotide triphosphate hydrolases"/>
    <property type="match status" value="1"/>
</dbReference>
<dbReference type="Proteomes" id="UP000724874">
    <property type="component" value="Unassembled WGS sequence"/>
</dbReference>
<dbReference type="InterPro" id="IPR027417">
    <property type="entry name" value="P-loop_NTPase"/>
</dbReference>